<dbReference type="Proteomes" id="UP001172159">
    <property type="component" value="Unassembled WGS sequence"/>
</dbReference>
<dbReference type="AlphaFoldDB" id="A0AA40DZE3"/>
<dbReference type="InterPro" id="IPR035994">
    <property type="entry name" value="Nucleoside_phosphorylase_sf"/>
</dbReference>
<dbReference type="EMBL" id="JAUKTV010000012">
    <property type="protein sequence ID" value="KAK0721325.1"/>
    <property type="molecule type" value="Genomic_DNA"/>
</dbReference>
<dbReference type="GO" id="GO:0003824">
    <property type="term" value="F:catalytic activity"/>
    <property type="evidence" value="ECO:0007669"/>
    <property type="project" value="InterPro"/>
</dbReference>
<protein>
    <submittedName>
        <fullName evidence="1">Uncharacterized protein</fullName>
    </submittedName>
</protein>
<dbReference type="Gene3D" id="3.40.50.1580">
    <property type="entry name" value="Nucleoside phosphorylase domain"/>
    <property type="match status" value="1"/>
</dbReference>
<gene>
    <name evidence="1" type="ORF">B0T21DRAFT_351288</name>
</gene>
<reference evidence="1" key="1">
    <citation type="submission" date="2023-06" db="EMBL/GenBank/DDBJ databases">
        <title>Genome-scale phylogeny and comparative genomics of the fungal order Sordariales.</title>
        <authorList>
            <consortium name="Lawrence Berkeley National Laboratory"/>
            <person name="Hensen N."/>
            <person name="Bonometti L."/>
            <person name="Westerberg I."/>
            <person name="Brannstrom I.O."/>
            <person name="Guillou S."/>
            <person name="Cros-Aarteil S."/>
            <person name="Calhoun S."/>
            <person name="Haridas S."/>
            <person name="Kuo A."/>
            <person name="Mondo S."/>
            <person name="Pangilinan J."/>
            <person name="Riley R."/>
            <person name="Labutti K."/>
            <person name="Andreopoulos B."/>
            <person name="Lipzen A."/>
            <person name="Chen C."/>
            <person name="Yanf M."/>
            <person name="Daum C."/>
            <person name="Ng V."/>
            <person name="Clum A."/>
            <person name="Steindorff A."/>
            <person name="Ohm R."/>
            <person name="Martin F."/>
            <person name="Silar P."/>
            <person name="Natvig D."/>
            <person name="Lalanne C."/>
            <person name="Gautier V."/>
            <person name="Ament-Velasquez S.L."/>
            <person name="Kruys A."/>
            <person name="Hutchinson M.I."/>
            <person name="Powell A.J."/>
            <person name="Barry K."/>
            <person name="Miller A.N."/>
            <person name="Grigoriev I.V."/>
            <person name="Debuchy R."/>
            <person name="Gladieux P."/>
            <person name="Thoren M.H."/>
            <person name="Johannesson H."/>
        </authorList>
    </citation>
    <scope>NUCLEOTIDE SEQUENCE</scope>
    <source>
        <strain evidence="1">CBS 540.89</strain>
    </source>
</reference>
<proteinExistence type="predicted"/>
<dbReference type="PANTHER" id="PTHR46082">
    <property type="entry name" value="ATP/GTP-BINDING PROTEIN-RELATED"/>
    <property type="match status" value="1"/>
</dbReference>
<dbReference type="InterPro" id="IPR053137">
    <property type="entry name" value="NLR-like"/>
</dbReference>
<evidence type="ECO:0000313" key="2">
    <source>
        <dbReference type="Proteomes" id="UP001172159"/>
    </source>
</evidence>
<sequence>MVEHVQTPCIFLWRVVSGDTVFKSGADRDKIARRDKIIAFEMELAGVWDDFPCVVVKGVADYADSHKNKCWQTFAAATAAATTKALLAIRRLLHEGIVGVVWAARLGIVTPKKRKFRR</sequence>
<dbReference type="PANTHER" id="PTHR46082:SF6">
    <property type="entry name" value="AAA+ ATPASE DOMAIN-CONTAINING PROTEIN-RELATED"/>
    <property type="match status" value="1"/>
</dbReference>
<accession>A0AA40DZE3</accession>
<dbReference type="SUPFAM" id="SSF53167">
    <property type="entry name" value="Purine and uridine phosphorylases"/>
    <property type="match status" value="1"/>
</dbReference>
<keyword evidence="2" id="KW-1185">Reference proteome</keyword>
<evidence type="ECO:0000313" key="1">
    <source>
        <dbReference type="EMBL" id="KAK0721325.1"/>
    </source>
</evidence>
<dbReference type="GO" id="GO:0009116">
    <property type="term" value="P:nucleoside metabolic process"/>
    <property type="evidence" value="ECO:0007669"/>
    <property type="project" value="InterPro"/>
</dbReference>
<comment type="caution">
    <text evidence="1">The sequence shown here is derived from an EMBL/GenBank/DDBJ whole genome shotgun (WGS) entry which is preliminary data.</text>
</comment>
<name>A0AA40DZE3_9PEZI</name>
<organism evidence="1 2">
    <name type="scientific">Apiosordaria backusii</name>
    <dbReference type="NCBI Taxonomy" id="314023"/>
    <lineage>
        <taxon>Eukaryota</taxon>
        <taxon>Fungi</taxon>
        <taxon>Dikarya</taxon>
        <taxon>Ascomycota</taxon>
        <taxon>Pezizomycotina</taxon>
        <taxon>Sordariomycetes</taxon>
        <taxon>Sordariomycetidae</taxon>
        <taxon>Sordariales</taxon>
        <taxon>Lasiosphaeriaceae</taxon>
        <taxon>Apiosordaria</taxon>
    </lineage>
</organism>